<protein>
    <submittedName>
        <fullName evidence="4">CheY-like chemotaxis protein</fullName>
    </submittedName>
</protein>
<dbReference type="EMBL" id="JACHKT010000008">
    <property type="protein sequence ID" value="MBB6002877.1"/>
    <property type="molecule type" value="Genomic_DNA"/>
</dbReference>
<dbReference type="SMART" id="SM00448">
    <property type="entry name" value="REC"/>
    <property type="match status" value="1"/>
</dbReference>
<comment type="caution">
    <text evidence="4">The sequence shown here is derived from an EMBL/GenBank/DDBJ whole genome shotgun (WGS) entry which is preliminary data.</text>
</comment>
<sequence length="138" mass="15591">MNNIPQTLIVDDEHLNRILLSRSLQSFNISYSETTDGQEAIAWIKQSTEKKIIVLLDLNMPVMDGYEFLFYLECNPEEFSDKQVEIIIVSAASQSSFDELCNLAGITLKTAAYLEKPVSKNRLQEALLLATNNFNSVL</sequence>
<dbReference type="Pfam" id="PF00072">
    <property type="entry name" value="Response_reg"/>
    <property type="match status" value="1"/>
</dbReference>
<dbReference type="Proteomes" id="UP000524404">
    <property type="component" value="Unassembled WGS sequence"/>
</dbReference>
<accession>A0A841EFB5</accession>
<dbReference type="Gene3D" id="3.40.50.2300">
    <property type="match status" value="1"/>
</dbReference>
<dbReference type="PROSITE" id="PS50110">
    <property type="entry name" value="RESPONSE_REGULATORY"/>
    <property type="match status" value="1"/>
</dbReference>
<dbReference type="InterPro" id="IPR011006">
    <property type="entry name" value="CheY-like_superfamily"/>
</dbReference>
<evidence type="ECO:0000256" key="1">
    <source>
        <dbReference type="ARBA" id="ARBA00022553"/>
    </source>
</evidence>
<proteinExistence type="predicted"/>
<evidence type="ECO:0000256" key="2">
    <source>
        <dbReference type="PROSITE-ProRule" id="PRU00169"/>
    </source>
</evidence>
<dbReference type="InterPro" id="IPR050595">
    <property type="entry name" value="Bact_response_regulator"/>
</dbReference>
<feature type="domain" description="Response regulatory" evidence="3">
    <location>
        <begin position="6"/>
        <end position="131"/>
    </location>
</feature>
<feature type="modified residue" description="4-aspartylphosphate" evidence="2">
    <location>
        <position position="57"/>
    </location>
</feature>
<dbReference type="PANTHER" id="PTHR44591:SF23">
    <property type="entry name" value="CHEY SUBFAMILY"/>
    <property type="match status" value="1"/>
</dbReference>
<dbReference type="PANTHER" id="PTHR44591">
    <property type="entry name" value="STRESS RESPONSE REGULATOR PROTEIN 1"/>
    <property type="match status" value="1"/>
</dbReference>
<evidence type="ECO:0000313" key="5">
    <source>
        <dbReference type="Proteomes" id="UP000524404"/>
    </source>
</evidence>
<dbReference type="RefSeq" id="WP_184132747.1">
    <property type="nucleotide sequence ID" value="NZ_JACHKT010000008.1"/>
</dbReference>
<evidence type="ECO:0000259" key="3">
    <source>
        <dbReference type="PROSITE" id="PS50110"/>
    </source>
</evidence>
<dbReference type="GO" id="GO:0000160">
    <property type="term" value="P:phosphorelay signal transduction system"/>
    <property type="evidence" value="ECO:0007669"/>
    <property type="project" value="InterPro"/>
</dbReference>
<gene>
    <name evidence="4" type="ORF">HNP25_001529</name>
</gene>
<dbReference type="SUPFAM" id="SSF52172">
    <property type="entry name" value="CheY-like"/>
    <property type="match status" value="1"/>
</dbReference>
<evidence type="ECO:0000313" key="4">
    <source>
        <dbReference type="EMBL" id="MBB6002877.1"/>
    </source>
</evidence>
<name>A0A841EFB5_9BACT</name>
<keyword evidence="1 2" id="KW-0597">Phosphoprotein</keyword>
<keyword evidence="5" id="KW-1185">Reference proteome</keyword>
<dbReference type="CDD" id="cd17546">
    <property type="entry name" value="REC_hyHK_CKI1_RcsC-like"/>
    <property type="match status" value="1"/>
</dbReference>
<reference evidence="4 5" key="1">
    <citation type="submission" date="2020-08" db="EMBL/GenBank/DDBJ databases">
        <title>Functional genomics of gut bacteria from endangered species of beetles.</title>
        <authorList>
            <person name="Carlos-Shanley C."/>
        </authorList>
    </citation>
    <scope>NUCLEOTIDE SEQUENCE [LARGE SCALE GENOMIC DNA]</scope>
    <source>
        <strain evidence="4 5">S00070</strain>
    </source>
</reference>
<dbReference type="AlphaFoldDB" id="A0A841EFB5"/>
<organism evidence="4 5">
    <name type="scientific">Arcicella rosea</name>
    <dbReference type="NCBI Taxonomy" id="502909"/>
    <lineage>
        <taxon>Bacteria</taxon>
        <taxon>Pseudomonadati</taxon>
        <taxon>Bacteroidota</taxon>
        <taxon>Cytophagia</taxon>
        <taxon>Cytophagales</taxon>
        <taxon>Flectobacillaceae</taxon>
        <taxon>Arcicella</taxon>
    </lineage>
</organism>
<dbReference type="InterPro" id="IPR001789">
    <property type="entry name" value="Sig_transdc_resp-reg_receiver"/>
</dbReference>